<dbReference type="InterPro" id="IPR043502">
    <property type="entry name" value="DNA/RNA_pol_sf"/>
</dbReference>
<proteinExistence type="predicted"/>
<sequence length="741" mass="84620">MVHNVKHEIYDEIDSLKVAESRVCGMEECDSRSRSRSNVVWDCLVLTECWLQSTPYVPLLDGYNFVATTNNHTQNEGVVVYIRKELHITFEEPQLVEANCIAIKIDSSTVALAIYRPPSYKNRSFFLQSLNELLAKYSALPNIIILGDINIDLAEHSHDPDLSPYLDMLAYHGIQPAYLYPTHGKTCLDHVLLKTNLPSQCLILQTTVTDHYSVALLVLSQPKCKPVHKINRVNIVDLDKELRAIDFNPIYDMSNVNNASEFLINTLRRLIEKNTKYIKMPRRKAIIKPWMTPGMLKCLRNRDNLHKKLKKNPNNEIIKITYKRYRNHCSTIVKRLKSDYEITKLKNSNNNNKKLWKAIKEITYTTTAKEVPMSLISTNNPTQSINNVNRYFANVGRDLAQKILNSSVNTNYSTLNASSFSHNHSFVLLATDNNEVLSIINNLKSDCATGLDLVPADLIKRNKEILVSPITYICNLAMTTGVFPTCLKKARIFPIHKAGDKDCAENYRPISILPTLAKILERILNVRLTKYFETHNIISNCQYGFRVKRSTFNAVQELINFVVNNIDNKKKTIAIFLDLAKAFDTVSIPILVKKLEDVGIRGLQLKLFESYLTDRTQCVKIDNITSDEIPVTFGVPQGSVLGPTLFMLYINNLCQLQIPNTKIITYADDTVLLFNGDSLDEVFLYAQRGLNIVSKWLFANVLTLNTNKTKFVSFSINAKDALNDHHYLTHLKPNENYKRYF</sequence>
<dbReference type="InterPro" id="IPR000477">
    <property type="entry name" value="RT_dom"/>
</dbReference>
<dbReference type="Proteomes" id="UP001153954">
    <property type="component" value="Unassembled WGS sequence"/>
</dbReference>
<comment type="caution">
    <text evidence="2">The sequence shown here is derived from an EMBL/GenBank/DDBJ whole genome shotgun (WGS) entry which is preliminary data.</text>
</comment>
<dbReference type="PANTHER" id="PTHR47510:SF3">
    <property type="entry name" value="ENDO_EXONUCLEASE_PHOSPHATASE DOMAIN-CONTAINING PROTEIN"/>
    <property type="match status" value="1"/>
</dbReference>
<dbReference type="Gene3D" id="3.60.10.10">
    <property type="entry name" value="Endonuclease/exonuclease/phosphatase"/>
    <property type="match status" value="1"/>
</dbReference>
<dbReference type="SUPFAM" id="SSF56219">
    <property type="entry name" value="DNase I-like"/>
    <property type="match status" value="1"/>
</dbReference>
<gene>
    <name evidence="2" type="ORF">EEDITHA_LOCUS1127</name>
</gene>
<dbReference type="AlphaFoldDB" id="A0AAU9TEW6"/>
<dbReference type="PANTHER" id="PTHR47510">
    <property type="entry name" value="REVERSE TRANSCRIPTASE DOMAIN-CONTAINING PROTEIN"/>
    <property type="match status" value="1"/>
</dbReference>
<name>A0AAU9TEW6_EUPED</name>
<dbReference type="Pfam" id="PF00078">
    <property type="entry name" value="RVT_1"/>
    <property type="match status" value="1"/>
</dbReference>
<feature type="domain" description="Reverse transcriptase" evidence="1">
    <location>
        <begin position="476"/>
        <end position="741"/>
    </location>
</feature>
<dbReference type="SUPFAM" id="SSF56672">
    <property type="entry name" value="DNA/RNA polymerases"/>
    <property type="match status" value="1"/>
</dbReference>
<evidence type="ECO:0000259" key="1">
    <source>
        <dbReference type="PROSITE" id="PS50878"/>
    </source>
</evidence>
<dbReference type="GO" id="GO:0071897">
    <property type="term" value="P:DNA biosynthetic process"/>
    <property type="evidence" value="ECO:0007669"/>
    <property type="project" value="UniProtKB-ARBA"/>
</dbReference>
<dbReference type="CDD" id="cd01650">
    <property type="entry name" value="RT_nLTR_like"/>
    <property type="match status" value="1"/>
</dbReference>
<dbReference type="EMBL" id="CAKOGL010000003">
    <property type="protein sequence ID" value="CAH2084572.1"/>
    <property type="molecule type" value="Genomic_DNA"/>
</dbReference>
<accession>A0AAU9TEW6</accession>
<keyword evidence="3" id="KW-1185">Reference proteome</keyword>
<organism evidence="2 3">
    <name type="scientific">Euphydryas editha</name>
    <name type="common">Edith's checkerspot</name>
    <dbReference type="NCBI Taxonomy" id="104508"/>
    <lineage>
        <taxon>Eukaryota</taxon>
        <taxon>Metazoa</taxon>
        <taxon>Ecdysozoa</taxon>
        <taxon>Arthropoda</taxon>
        <taxon>Hexapoda</taxon>
        <taxon>Insecta</taxon>
        <taxon>Pterygota</taxon>
        <taxon>Neoptera</taxon>
        <taxon>Endopterygota</taxon>
        <taxon>Lepidoptera</taxon>
        <taxon>Glossata</taxon>
        <taxon>Ditrysia</taxon>
        <taxon>Papilionoidea</taxon>
        <taxon>Nymphalidae</taxon>
        <taxon>Nymphalinae</taxon>
        <taxon>Euphydryas</taxon>
    </lineage>
</organism>
<dbReference type="PROSITE" id="PS50878">
    <property type="entry name" value="RT_POL"/>
    <property type="match status" value="1"/>
</dbReference>
<evidence type="ECO:0000313" key="3">
    <source>
        <dbReference type="Proteomes" id="UP001153954"/>
    </source>
</evidence>
<evidence type="ECO:0000313" key="2">
    <source>
        <dbReference type="EMBL" id="CAH2084572.1"/>
    </source>
</evidence>
<dbReference type="InterPro" id="IPR036691">
    <property type="entry name" value="Endo/exonu/phosph_ase_sf"/>
</dbReference>
<reference evidence="2" key="1">
    <citation type="submission" date="2022-03" db="EMBL/GenBank/DDBJ databases">
        <authorList>
            <person name="Tunstrom K."/>
        </authorList>
    </citation>
    <scope>NUCLEOTIDE SEQUENCE</scope>
</reference>
<protein>
    <recommendedName>
        <fullName evidence="1">Reverse transcriptase domain-containing protein</fullName>
    </recommendedName>
</protein>